<organism evidence="3 4">
    <name type="scientific">Emticicia aquatilis</name>
    <dbReference type="NCBI Taxonomy" id="1537369"/>
    <lineage>
        <taxon>Bacteria</taxon>
        <taxon>Pseudomonadati</taxon>
        <taxon>Bacteroidota</taxon>
        <taxon>Cytophagia</taxon>
        <taxon>Cytophagales</taxon>
        <taxon>Leadbetterellaceae</taxon>
        <taxon>Emticicia</taxon>
    </lineage>
</organism>
<accession>A0A916Z005</accession>
<feature type="signal peptide" evidence="1">
    <location>
        <begin position="1"/>
        <end position="21"/>
    </location>
</feature>
<evidence type="ECO:0000256" key="1">
    <source>
        <dbReference type="SAM" id="SignalP"/>
    </source>
</evidence>
<dbReference type="SUPFAM" id="SSF54909">
    <property type="entry name" value="Dimeric alpha+beta barrel"/>
    <property type="match status" value="1"/>
</dbReference>
<dbReference type="EMBL" id="BMKK01000008">
    <property type="protein sequence ID" value="GGD69419.1"/>
    <property type="molecule type" value="Genomic_DNA"/>
</dbReference>
<comment type="caution">
    <text evidence="3">The sequence shown here is derived from an EMBL/GenBank/DDBJ whole genome shotgun (WGS) entry which is preliminary data.</text>
</comment>
<evidence type="ECO:0000259" key="2">
    <source>
        <dbReference type="PROSITE" id="PS51502"/>
    </source>
</evidence>
<gene>
    <name evidence="3" type="ORF">GCM10011514_36920</name>
</gene>
<evidence type="ECO:0000313" key="3">
    <source>
        <dbReference type="EMBL" id="GGD69419.1"/>
    </source>
</evidence>
<dbReference type="PROSITE" id="PS51502">
    <property type="entry name" value="S_R_A_B_BARREL"/>
    <property type="match status" value="1"/>
</dbReference>
<keyword evidence="4" id="KW-1185">Reference proteome</keyword>
<protein>
    <recommendedName>
        <fullName evidence="2">Stress-response A/B barrel domain-containing protein</fullName>
    </recommendedName>
</protein>
<dbReference type="SMART" id="SM00886">
    <property type="entry name" value="Dabb"/>
    <property type="match status" value="1"/>
</dbReference>
<dbReference type="AlphaFoldDB" id="A0A916Z005"/>
<reference evidence="3" key="2">
    <citation type="submission" date="2020-09" db="EMBL/GenBank/DDBJ databases">
        <authorList>
            <person name="Sun Q."/>
            <person name="Zhou Y."/>
        </authorList>
    </citation>
    <scope>NUCLEOTIDE SEQUENCE</scope>
    <source>
        <strain evidence="3">CGMCC 1.15958</strain>
    </source>
</reference>
<evidence type="ECO:0000313" key="4">
    <source>
        <dbReference type="Proteomes" id="UP000609064"/>
    </source>
</evidence>
<dbReference type="InterPro" id="IPR013097">
    <property type="entry name" value="Dabb"/>
</dbReference>
<feature type="chain" id="PRO_5038127470" description="Stress-response A/B barrel domain-containing protein" evidence="1">
    <location>
        <begin position="22"/>
        <end position="125"/>
    </location>
</feature>
<reference evidence="3" key="1">
    <citation type="journal article" date="2014" name="Int. J. Syst. Evol. Microbiol.">
        <title>Complete genome sequence of Corynebacterium casei LMG S-19264T (=DSM 44701T), isolated from a smear-ripened cheese.</title>
        <authorList>
            <consortium name="US DOE Joint Genome Institute (JGI-PGF)"/>
            <person name="Walter F."/>
            <person name="Albersmeier A."/>
            <person name="Kalinowski J."/>
            <person name="Ruckert C."/>
        </authorList>
    </citation>
    <scope>NUCLEOTIDE SEQUENCE</scope>
    <source>
        <strain evidence="3">CGMCC 1.15958</strain>
    </source>
</reference>
<dbReference type="Proteomes" id="UP000609064">
    <property type="component" value="Unassembled WGS sequence"/>
</dbReference>
<name>A0A916Z005_9BACT</name>
<dbReference type="Gene3D" id="3.30.70.100">
    <property type="match status" value="1"/>
</dbReference>
<dbReference type="InterPro" id="IPR011008">
    <property type="entry name" value="Dimeric_a/b-barrel"/>
</dbReference>
<dbReference type="Pfam" id="PF07876">
    <property type="entry name" value="Dabb"/>
    <property type="match status" value="1"/>
</dbReference>
<keyword evidence="1" id="KW-0732">Signal</keyword>
<dbReference type="RefSeq" id="WP_188768126.1">
    <property type="nucleotide sequence ID" value="NZ_BMKK01000008.1"/>
</dbReference>
<proteinExistence type="predicted"/>
<sequence>MKNLFFTIVILFIANSFNAKAQTKPTKLFKHIVTVTFTENAPQNEIDEVDKSFKGLAKLKVVKAYEWGVAPITDRNKENKHTYAFTFASLDDLAKYAESPEHQKHIKVGVAITKKVEAVQYFVEK</sequence>
<feature type="domain" description="Stress-response A/B barrel" evidence="2">
    <location>
        <begin position="29"/>
        <end position="121"/>
    </location>
</feature>